<reference evidence="3" key="1">
    <citation type="journal article" date="2018" name="Nat. Microbiol.">
        <title>Leveraging single-cell genomics to expand the fungal tree of life.</title>
        <authorList>
            <person name="Ahrendt S.R."/>
            <person name="Quandt C.A."/>
            <person name="Ciobanu D."/>
            <person name="Clum A."/>
            <person name="Salamov A."/>
            <person name="Andreopoulos B."/>
            <person name="Cheng J.F."/>
            <person name="Woyke T."/>
            <person name="Pelin A."/>
            <person name="Henrissat B."/>
            <person name="Reynolds N.K."/>
            <person name="Benny G.L."/>
            <person name="Smith M.E."/>
            <person name="James T.Y."/>
            <person name="Grigoriev I.V."/>
        </authorList>
    </citation>
    <scope>NUCLEOTIDE SEQUENCE [LARGE SCALE GENOMIC DNA]</scope>
    <source>
        <strain evidence="3">Baker2002</strain>
    </source>
</reference>
<protein>
    <submittedName>
        <fullName evidence="2">Uncharacterized protein</fullName>
    </submittedName>
</protein>
<dbReference type="Proteomes" id="UP000268321">
    <property type="component" value="Unassembled WGS sequence"/>
</dbReference>
<accession>A0A4V1J2K2</accession>
<dbReference type="EMBL" id="ML004559">
    <property type="protein sequence ID" value="RKP28849.1"/>
    <property type="molecule type" value="Genomic_DNA"/>
</dbReference>
<evidence type="ECO:0000313" key="3">
    <source>
        <dbReference type="Proteomes" id="UP000268321"/>
    </source>
</evidence>
<evidence type="ECO:0000313" key="2">
    <source>
        <dbReference type="EMBL" id="RKP28849.1"/>
    </source>
</evidence>
<gene>
    <name evidence="2" type="ORF">METBISCDRAFT_28727</name>
</gene>
<name>A0A4V1J2K2_9ASCO</name>
<evidence type="ECO:0000256" key="1">
    <source>
        <dbReference type="SAM" id="MobiDB-lite"/>
    </source>
</evidence>
<keyword evidence="3" id="KW-1185">Reference proteome</keyword>
<feature type="region of interest" description="Disordered" evidence="1">
    <location>
        <begin position="30"/>
        <end position="57"/>
    </location>
</feature>
<dbReference type="AlphaFoldDB" id="A0A4V1J2K2"/>
<sequence>MEAGLLRAFQRLRHPAAFLAALSQREHLCRPTGRGGLPSTDPGQQVLGRARTDTVGS</sequence>
<organism evidence="2 3">
    <name type="scientific">Metschnikowia bicuspidata</name>
    <dbReference type="NCBI Taxonomy" id="27322"/>
    <lineage>
        <taxon>Eukaryota</taxon>
        <taxon>Fungi</taxon>
        <taxon>Dikarya</taxon>
        <taxon>Ascomycota</taxon>
        <taxon>Saccharomycotina</taxon>
        <taxon>Pichiomycetes</taxon>
        <taxon>Metschnikowiaceae</taxon>
        <taxon>Metschnikowia</taxon>
    </lineage>
</organism>
<proteinExistence type="predicted"/>